<reference evidence="2" key="3">
    <citation type="journal article" date="2021" name="World Allergy Organ. J.">
        <title>Chromosome-level assembly of Dermatophagoides farinae genome and transcriptome reveals two novel allergens Der f 37 and Der f 39.</title>
        <authorList>
            <person name="Chen J."/>
            <person name="Cai Z."/>
            <person name="Fan D."/>
            <person name="Hu J."/>
            <person name="Hou Y."/>
            <person name="He Y."/>
            <person name="Zhang Z."/>
            <person name="Zhao Z."/>
            <person name="Gao P."/>
            <person name="Hu W."/>
            <person name="Sun J."/>
            <person name="Li J."/>
            <person name="Ji K."/>
        </authorList>
    </citation>
    <scope>NUCLEOTIDE SEQUENCE</scope>
    <source>
        <strain evidence="2">JKM2019</strain>
    </source>
</reference>
<evidence type="ECO:0000313" key="2">
    <source>
        <dbReference type="EMBL" id="KAH7644421.1"/>
    </source>
</evidence>
<proteinExistence type="predicted"/>
<dbReference type="EMBL" id="SDOV01000002">
    <property type="protein sequence ID" value="KAH7644421.1"/>
    <property type="molecule type" value="Genomic_DNA"/>
</dbReference>
<feature type="chain" id="PRO_5038277011" evidence="1">
    <location>
        <begin position="22"/>
        <end position="179"/>
    </location>
</feature>
<evidence type="ECO:0000313" key="3">
    <source>
        <dbReference type="EMBL" id="KAH9493634.1"/>
    </source>
</evidence>
<dbReference type="OrthoDB" id="6515487at2759"/>
<dbReference type="Proteomes" id="UP000790347">
    <property type="component" value="Unassembled WGS sequence"/>
</dbReference>
<dbReference type="Proteomes" id="UP000828236">
    <property type="component" value="Unassembled WGS sequence"/>
</dbReference>
<keyword evidence="4" id="KW-1185">Reference proteome</keyword>
<reference evidence="3" key="1">
    <citation type="submission" date="2013-05" db="EMBL/GenBank/DDBJ databases">
        <authorList>
            <person name="Yim A.K.Y."/>
            <person name="Chan T.F."/>
            <person name="Ji K.M."/>
            <person name="Liu X.Y."/>
            <person name="Zhou J.W."/>
            <person name="Li R.Q."/>
            <person name="Yang K.Y."/>
            <person name="Li J."/>
            <person name="Li M."/>
            <person name="Law P.T.W."/>
            <person name="Wu Y.L."/>
            <person name="Cai Z.L."/>
            <person name="Qin H."/>
            <person name="Bao Y."/>
            <person name="Leung R.K.K."/>
            <person name="Ng P.K.S."/>
            <person name="Zou J."/>
            <person name="Zhong X.J."/>
            <person name="Ran P.X."/>
            <person name="Zhong N.S."/>
            <person name="Liu Z.G."/>
            <person name="Tsui S.K.W."/>
        </authorList>
    </citation>
    <scope>NUCLEOTIDE SEQUENCE</scope>
    <source>
        <strain evidence="3">Derf</strain>
        <tissue evidence="3">Whole organism</tissue>
    </source>
</reference>
<accession>A0A922KYZ3</accession>
<gene>
    <name evidence="3" type="ORF">DERF_014374</name>
    <name evidence="2" type="ORF">HUG17_6783</name>
</gene>
<reference evidence="3" key="4">
    <citation type="journal article" date="2022" name="Res Sq">
        <title>Comparative Genomics Reveals Insights into the Divergent Evolution of Astigmatic Mites and Household Pest Adaptations.</title>
        <authorList>
            <person name="Xiong Q."/>
            <person name="Wan A.T.-Y."/>
            <person name="Liu X.-Y."/>
            <person name="Fung C.S.-H."/>
            <person name="Xiao X."/>
            <person name="Malainual N."/>
            <person name="Hou J."/>
            <person name="Wang L."/>
            <person name="Wang M."/>
            <person name="Yang K."/>
            <person name="Cui Y."/>
            <person name="Leung E."/>
            <person name="Nong W."/>
            <person name="Shin S.-K."/>
            <person name="Au S."/>
            <person name="Jeong K.Y."/>
            <person name="Chew F.T."/>
            <person name="Hui J."/>
            <person name="Leung T.F."/>
            <person name="Tungtrongchitr A."/>
            <person name="Zhong N."/>
            <person name="Liu Z."/>
            <person name="Tsui S."/>
        </authorList>
    </citation>
    <scope>NUCLEOTIDE SEQUENCE</scope>
    <source>
        <strain evidence="3">Derf</strain>
        <tissue evidence="3">Whole organism</tissue>
    </source>
</reference>
<reference evidence="2" key="2">
    <citation type="submission" date="2020-06" db="EMBL/GenBank/DDBJ databases">
        <authorList>
            <person name="Ji K."/>
            <person name="Li J."/>
        </authorList>
    </citation>
    <scope>NUCLEOTIDE SEQUENCE</scope>
    <source>
        <strain evidence="2">JKM2019</strain>
        <tissue evidence="2">Whole body</tissue>
    </source>
</reference>
<organism evidence="3 4">
    <name type="scientific">Dermatophagoides farinae</name>
    <name type="common">American house dust mite</name>
    <dbReference type="NCBI Taxonomy" id="6954"/>
    <lineage>
        <taxon>Eukaryota</taxon>
        <taxon>Metazoa</taxon>
        <taxon>Ecdysozoa</taxon>
        <taxon>Arthropoda</taxon>
        <taxon>Chelicerata</taxon>
        <taxon>Arachnida</taxon>
        <taxon>Acari</taxon>
        <taxon>Acariformes</taxon>
        <taxon>Sarcoptiformes</taxon>
        <taxon>Astigmata</taxon>
        <taxon>Psoroptidia</taxon>
        <taxon>Analgoidea</taxon>
        <taxon>Pyroglyphidae</taxon>
        <taxon>Dermatophagoidinae</taxon>
        <taxon>Dermatophagoides</taxon>
    </lineage>
</organism>
<comment type="caution">
    <text evidence="3">The sequence shown here is derived from an EMBL/GenBank/DDBJ whole genome shotgun (WGS) entry which is preliminary data.</text>
</comment>
<keyword evidence="1" id="KW-0732">Signal</keyword>
<protein>
    <submittedName>
        <fullName evidence="3">Uncharacterized protein</fullName>
    </submittedName>
</protein>
<evidence type="ECO:0000313" key="4">
    <source>
        <dbReference type="Proteomes" id="UP000790347"/>
    </source>
</evidence>
<feature type="signal peptide" evidence="1">
    <location>
        <begin position="1"/>
        <end position="21"/>
    </location>
</feature>
<evidence type="ECO:0000256" key="1">
    <source>
        <dbReference type="SAM" id="SignalP"/>
    </source>
</evidence>
<dbReference type="AlphaFoldDB" id="A0A922KYZ3"/>
<name>A0A922KYZ3_DERFA</name>
<dbReference type="EMBL" id="ASGP02000008">
    <property type="protein sequence ID" value="KAH9493634.1"/>
    <property type="molecule type" value="Genomic_DNA"/>
</dbReference>
<sequence>MKNYHFLLVVVIFIVISEIKSETHRKQFVYHYDTEKLIRNLFKLVPKIDGYSYNTERLSKLTFSLLHRQPRLASTWNFHATKNLDTNYADEITSSLIKSIDQIIQKAKDEIDHLQSIGNKNGFIRQMNKFLEHVSNVRQQIIDFGCDDDQLSTSKNCLYYHDIVIALNVELNEKIKHFG</sequence>